<organism evidence="3 4">
    <name type="scientific">Flagellimonas hymeniacidonis</name>
    <dbReference type="NCBI Taxonomy" id="2603628"/>
    <lineage>
        <taxon>Bacteria</taxon>
        <taxon>Pseudomonadati</taxon>
        <taxon>Bacteroidota</taxon>
        <taxon>Flavobacteriia</taxon>
        <taxon>Flavobacteriales</taxon>
        <taxon>Flavobacteriaceae</taxon>
        <taxon>Flagellimonas</taxon>
    </lineage>
</organism>
<keyword evidence="1" id="KW-0472">Membrane</keyword>
<comment type="caution">
    <text evidence="3">The sequence shown here is derived from an EMBL/GenBank/DDBJ whole genome shotgun (WGS) entry which is preliminary data.</text>
</comment>
<feature type="transmembrane region" description="Helical" evidence="1">
    <location>
        <begin position="21"/>
        <end position="39"/>
    </location>
</feature>
<evidence type="ECO:0000256" key="1">
    <source>
        <dbReference type="SAM" id="Phobius"/>
    </source>
</evidence>
<dbReference type="RefSeq" id="WP_147744015.1">
    <property type="nucleotide sequence ID" value="NZ_VRUR01000002.1"/>
</dbReference>
<gene>
    <name evidence="3" type="ORF">FVB32_11885</name>
</gene>
<dbReference type="Proteomes" id="UP000321456">
    <property type="component" value="Unassembled WGS sequence"/>
</dbReference>
<reference evidence="3 4" key="1">
    <citation type="submission" date="2019-08" db="EMBL/GenBank/DDBJ databases">
        <title>Professor.</title>
        <authorList>
            <person name="Park J.S."/>
        </authorList>
    </citation>
    <scope>NUCLEOTIDE SEQUENCE [LARGE SCALE GENOMIC DNA]</scope>
    <source>
        <strain evidence="3 4">176CP5-101</strain>
    </source>
</reference>
<dbReference type="Pfam" id="PF13239">
    <property type="entry name" value="2TM"/>
    <property type="match status" value="1"/>
</dbReference>
<keyword evidence="4" id="KW-1185">Reference proteome</keyword>
<sequence>MENFNEYQFTRAKEKVDNIKSFYSNLLSYCIVIPVLAYINYRTTSFVWAIFPAFGWGVGLLAHWMKAYGYNPILGKNWEERKIKEFMNQNEF</sequence>
<feature type="domain" description="2TM" evidence="2">
    <location>
        <begin position="11"/>
        <end position="88"/>
    </location>
</feature>
<dbReference type="EMBL" id="VRUR01000002">
    <property type="protein sequence ID" value="TXN35280.1"/>
    <property type="molecule type" value="Genomic_DNA"/>
</dbReference>
<feature type="transmembrane region" description="Helical" evidence="1">
    <location>
        <begin position="45"/>
        <end position="64"/>
    </location>
</feature>
<protein>
    <submittedName>
        <fullName evidence="3">2TM domain-containing protein</fullName>
    </submittedName>
</protein>
<name>A0A5C8V0W4_9FLAO</name>
<evidence type="ECO:0000313" key="3">
    <source>
        <dbReference type="EMBL" id="TXN35280.1"/>
    </source>
</evidence>
<evidence type="ECO:0000259" key="2">
    <source>
        <dbReference type="Pfam" id="PF13239"/>
    </source>
</evidence>
<evidence type="ECO:0000313" key="4">
    <source>
        <dbReference type="Proteomes" id="UP000321456"/>
    </source>
</evidence>
<proteinExistence type="predicted"/>
<dbReference type="AlphaFoldDB" id="A0A5C8V0W4"/>
<dbReference type="InterPro" id="IPR025698">
    <property type="entry name" value="2TM_dom"/>
</dbReference>
<accession>A0A5C8V0W4</accession>
<keyword evidence="1" id="KW-0812">Transmembrane</keyword>
<keyword evidence="1" id="KW-1133">Transmembrane helix</keyword>